<dbReference type="Pfam" id="PF04069">
    <property type="entry name" value="OpuAC"/>
    <property type="match status" value="1"/>
</dbReference>
<gene>
    <name evidence="2" type="ORF">MGWOODY_Clf1303</name>
</gene>
<dbReference type="PROSITE" id="PS51257">
    <property type="entry name" value="PROKAR_LIPOPROTEIN"/>
    <property type="match status" value="1"/>
</dbReference>
<evidence type="ECO:0000313" key="2">
    <source>
        <dbReference type="EMBL" id="CUV02617.1"/>
    </source>
</evidence>
<accession>A0A161KFQ9</accession>
<dbReference type="Gene3D" id="3.10.105.10">
    <property type="entry name" value="Dipeptide-binding Protein, Domain 3"/>
    <property type="match status" value="1"/>
</dbReference>
<name>A0A161KFQ9_9ZZZZ</name>
<dbReference type="GO" id="GO:0022857">
    <property type="term" value="F:transmembrane transporter activity"/>
    <property type="evidence" value="ECO:0007669"/>
    <property type="project" value="InterPro"/>
</dbReference>
<evidence type="ECO:0000259" key="1">
    <source>
        <dbReference type="Pfam" id="PF04069"/>
    </source>
</evidence>
<dbReference type="EMBL" id="FAXA01000278">
    <property type="protein sequence ID" value="CUV02617.1"/>
    <property type="molecule type" value="Genomic_DNA"/>
</dbReference>
<dbReference type="InterPro" id="IPR007210">
    <property type="entry name" value="ABC_Gly_betaine_transp_sub-bd"/>
</dbReference>
<dbReference type="SUPFAM" id="SSF53850">
    <property type="entry name" value="Periplasmic binding protein-like II"/>
    <property type="match status" value="1"/>
</dbReference>
<dbReference type="Gene3D" id="3.40.190.100">
    <property type="entry name" value="Glycine betaine-binding periplasmic protein, domain 2"/>
    <property type="match status" value="1"/>
</dbReference>
<feature type="domain" description="ABC-type glycine betaine transport system substrate-binding" evidence="1">
    <location>
        <begin position="92"/>
        <end position="354"/>
    </location>
</feature>
<dbReference type="GO" id="GO:0043190">
    <property type="term" value="C:ATP-binding cassette (ABC) transporter complex"/>
    <property type="evidence" value="ECO:0007669"/>
    <property type="project" value="InterPro"/>
</dbReference>
<reference evidence="2" key="1">
    <citation type="submission" date="2015-10" db="EMBL/GenBank/DDBJ databases">
        <authorList>
            <person name="Gilbert D.G."/>
        </authorList>
    </citation>
    <scope>NUCLEOTIDE SEQUENCE</scope>
</reference>
<protein>
    <submittedName>
        <fullName evidence="2">ABC transporter substrate-binding protein</fullName>
    </submittedName>
</protein>
<sequence>MISRTRSMKVSLLVMLAMMFSVMAAACGTEIETVEVIKEITKEVPVEVIKEVAVEKIVKERVEVEVEKIVKERVEVEVEKIVEVEAVKEKREIVFGGLDWTSALVQNGVARYIVEHGYGYPTSQIEGSTLPLFQGLRKGDVDLTMEIWLPNQATAWNEAVKAGEVLPVGKSLEDNWQSSFLIPKYMQEANPELDSVEDLKEDKFKDLFEQEGGKVLLLGCIAGWGCRTMQDGDDSGPGQIVGMGLEDHVVLQDPGTSGALAAAIEAAFAKEEPLLFYYWGPTALALKLETEMGGLVDLEQPDPSTCADNSPIHGCSFPPAEVMIAMNMELVDDAPELIAFFKNWDWSAVNQLAAENWHSANSEALADKGASSEEVFTATGVAYLKNNEGWKSWVPADVLANVEAALAKE</sequence>
<proteinExistence type="predicted"/>
<dbReference type="AlphaFoldDB" id="A0A161KFQ9"/>
<organism evidence="2">
    <name type="scientific">hydrothermal vent metagenome</name>
    <dbReference type="NCBI Taxonomy" id="652676"/>
    <lineage>
        <taxon>unclassified sequences</taxon>
        <taxon>metagenomes</taxon>
        <taxon>ecological metagenomes</taxon>
    </lineage>
</organism>